<keyword evidence="7" id="KW-0547">Nucleotide-binding</keyword>
<keyword evidence="6 12" id="KW-0732">Signal</keyword>
<keyword evidence="14" id="KW-1185">Reference proteome</keyword>
<dbReference type="PROSITE" id="PS00329">
    <property type="entry name" value="HSP70_2"/>
    <property type="match status" value="1"/>
</dbReference>
<dbReference type="InterPro" id="IPR013126">
    <property type="entry name" value="Hsp_70_fam"/>
</dbReference>
<protein>
    <recommendedName>
        <fullName evidence="5">Heat shock 70 kDa protein 13</fullName>
    </recommendedName>
    <alternativeName>
        <fullName evidence="11">Stress-70 protein chaperone microsome-associated 60 kDa protein</fullName>
    </alternativeName>
</protein>
<evidence type="ECO:0000256" key="10">
    <source>
        <dbReference type="ARBA" id="ARBA00022848"/>
    </source>
</evidence>
<evidence type="ECO:0000313" key="14">
    <source>
        <dbReference type="Proteomes" id="UP000472270"/>
    </source>
</evidence>
<dbReference type="CDD" id="cd10237">
    <property type="entry name" value="ASKHA_NBD_HSP70_HSPA13"/>
    <property type="match status" value="1"/>
</dbReference>
<keyword evidence="10" id="KW-0492">Microsome</keyword>
<dbReference type="FunFam" id="3.30.420.40:FF:000103">
    <property type="entry name" value="Heat shock 70 kDa protein 13"/>
    <property type="match status" value="1"/>
</dbReference>
<reference evidence="13" key="2">
    <citation type="submission" date="2025-09" db="UniProtKB">
        <authorList>
            <consortium name="Ensembl"/>
        </authorList>
    </citation>
    <scope>IDENTIFICATION</scope>
</reference>
<dbReference type="AlphaFoldDB" id="A0A673J5S1"/>
<comment type="similarity">
    <text evidence="3">Belongs to the heat shock protein 70 family.</text>
</comment>
<feature type="signal peptide" evidence="12">
    <location>
        <begin position="1"/>
        <end position="21"/>
    </location>
</feature>
<dbReference type="InterPro" id="IPR043129">
    <property type="entry name" value="ATPase_NBD"/>
</dbReference>
<sequence>TAGVRSLCSVILALFLAGYLGQQYLPPPKPRVIGLDLGTTFCSVGVFQPGTGEIEVIGDDKGHKSIPSVVSFTPNGVFSGHEGQELSDINPQNTIYDAKRFIGKIFDQETLDNESARYPTFTVTPEFIGSRLLLKMKKMAEKQLGIPIDKAVISVPAEFDERQRNYTIRAANLAGLDILRVINEPTAAAMAYGLHKAEVFNVLVVDLGGGTLDVSLLNKQGDMFLTRAMAGNNKLGGQDFTQRLLQYTIERVRQQYGVPPTLKEDIHLLRQAVEAAKLNLTQEPHVHLRVPLHLQTTGANGAQEEKVLFQEKLTRELFEELNADLFQKILAPIETVLIEGHLEKEEVDEIVLVGGSTRIPRIRQLISQYFGKEANTSVDPDLAVVTGVAIQAGIMGGSWPLQVSAIEIPNRHLHKTNFS</sequence>
<evidence type="ECO:0000256" key="3">
    <source>
        <dbReference type="ARBA" id="ARBA00007381"/>
    </source>
</evidence>
<dbReference type="Gene3D" id="3.90.640.10">
    <property type="entry name" value="Actin, Chain A, domain 4"/>
    <property type="match status" value="1"/>
</dbReference>
<feature type="chain" id="PRO_5025359878" description="Heat shock 70 kDa protein 13" evidence="12">
    <location>
        <begin position="22"/>
        <end position="419"/>
    </location>
</feature>
<accession>A0A673J5S1</accession>
<organism evidence="13 14">
    <name type="scientific">Sinocyclocheilus rhinocerous</name>
    <dbReference type="NCBI Taxonomy" id="307959"/>
    <lineage>
        <taxon>Eukaryota</taxon>
        <taxon>Metazoa</taxon>
        <taxon>Chordata</taxon>
        <taxon>Craniata</taxon>
        <taxon>Vertebrata</taxon>
        <taxon>Euteleostomi</taxon>
        <taxon>Actinopterygii</taxon>
        <taxon>Neopterygii</taxon>
        <taxon>Teleostei</taxon>
        <taxon>Ostariophysi</taxon>
        <taxon>Cypriniformes</taxon>
        <taxon>Cyprinidae</taxon>
        <taxon>Cyprininae</taxon>
        <taxon>Sinocyclocheilus</taxon>
    </lineage>
</organism>
<evidence type="ECO:0000256" key="11">
    <source>
        <dbReference type="ARBA" id="ARBA00031426"/>
    </source>
</evidence>
<dbReference type="Gene3D" id="3.30.420.40">
    <property type="match status" value="2"/>
</dbReference>
<proteinExistence type="inferred from homology"/>
<evidence type="ECO:0000256" key="7">
    <source>
        <dbReference type="ARBA" id="ARBA00022741"/>
    </source>
</evidence>
<dbReference type="SUPFAM" id="SSF53067">
    <property type="entry name" value="Actin-like ATPase domain"/>
    <property type="match status" value="2"/>
</dbReference>
<evidence type="ECO:0000256" key="5">
    <source>
        <dbReference type="ARBA" id="ARBA00018765"/>
    </source>
</evidence>
<dbReference type="PROSITE" id="PS01036">
    <property type="entry name" value="HSP70_3"/>
    <property type="match status" value="1"/>
</dbReference>
<dbReference type="InterPro" id="IPR042048">
    <property type="entry name" value="HSPA13"/>
</dbReference>
<evidence type="ECO:0000256" key="1">
    <source>
        <dbReference type="ARBA" id="ARBA00002077"/>
    </source>
</evidence>
<comment type="subunit">
    <text evidence="4">Binds UBQLN2.</text>
</comment>
<evidence type="ECO:0000313" key="13">
    <source>
        <dbReference type="Ensembl" id="ENSSRHP00000045384.1"/>
    </source>
</evidence>
<keyword evidence="9" id="KW-0067">ATP-binding</keyword>
<keyword evidence="8" id="KW-0256">Endoplasmic reticulum</keyword>
<evidence type="ECO:0000256" key="8">
    <source>
        <dbReference type="ARBA" id="ARBA00022824"/>
    </source>
</evidence>
<dbReference type="Pfam" id="PF00012">
    <property type="entry name" value="HSP70"/>
    <property type="match status" value="1"/>
</dbReference>
<dbReference type="PANTHER" id="PTHR19375">
    <property type="entry name" value="HEAT SHOCK PROTEIN 70KDA"/>
    <property type="match status" value="1"/>
</dbReference>
<name>A0A673J5S1_9TELE</name>
<comment type="function">
    <text evidence="1">Has peptide-independent ATPase activity.</text>
</comment>
<evidence type="ECO:0000256" key="9">
    <source>
        <dbReference type="ARBA" id="ARBA00022840"/>
    </source>
</evidence>
<dbReference type="Proteomes" id="UP000472270">
    <property type="component" value="Unassembled WGS sequence"/>
</dbReference>
<evidence type="ECO:0000256" key="12">
    <source>
        <dbReference type="SAM" id="SignalP"/>
    </source>
</evidence>
<dbReference type="FunFam" id="3.90.640.10:FF:000021">
    <property type="entry name" value="Heat shock protein 14"/>
    <property type="match status" value="1"/>
</dbReference>
<reference evidence="13" key="1">
    <citation type="submission" date="2025-08" db="UniProtKB">
        <authorList>
            <consortium name="Ensembl"/>
        </authorList>
    </citation>
    <scope>IDENTIFICATION</scope>
</reference>
<evidence type="ECO:0000256" key="2">
    <source>
        <dbReference type="ARBA" id="ARBA00004144"/>
    </source>
</evidence>
<dbReference type="GO" id="GO:0140662">
    <property type="term" value="F:ATP-dependent protein folding chaperone"/>
    <property type="evidence" value="ECO:0007669"/>
    <property type="project" value="InterPro"/>
</dbReference>
<comment type="subcellular location">
    <subcellularLocation>
        <location evidence="2">Microsome</location>
    </subcellularLocation>
</comment>
<dbReference type="Ensembl" id="ENSSRHT00000046657.1">
    <property type="protein sequence ID" value="ENSSRHP00000045384.1"/>
    <property type="gene ID" value="ENSSRHG00000022921.1"/>
</dbReference>
<evidence type="ECO:0000256" key="6">
    <source>
        <dbReference type="ARBA" id="ARBA00022729"/>
    </source>
</evidence>
<evidence type="ECO:0000256" key="4">
    <source>
        <dbReference type="ARBA" id="ARBA00011671"/>
    </source>
</evidence>
<dbReference type="GO" id="GO:0005524">
    <property type="term" value="F:ATP binding"/>
    <property type="evidence" value="ECO:0007669"/>
    <property type="project" value="UniProtKB-KW"/>
</dbReference>
<dbReference type="PRINTS" id="PR00301">
    <property type="entry name" value="HEATSHOCK70"/>
</dbReference>
<dbReference type="InterPro" id="IPR018181">
    <property type="entry name" value="Heat_shock_70_CS"/>
</dbReference>